<organism evidence="2">
    <name type="scientific">Homo sapiens</name>
    <name type="common">Human</name>
    <dbReference type="NCBI Taxonomy" id="9606"/>
    <lineage>
        <taxon>Eukaryota</taxon>
        <taxon>Metazoa</taxon>
        <taxon>Chordata</taxon>
        <taxon>Craniata</taxon>
        <taxon>Vertebrata</taxon>
        <taxon>Euteleostomi</taxon>
        <taxon>Mammalia</taxon>
        <taxon>Eutheria</taxon>
        <taxon>Euarchontoglires</taxon>
        <taxon>Primates</taxon>
        <taxon>Haplorrhini</taxon>
        <taxon>Catarrhini</taxon>
        <taxon>Hominidae</taxon>
        <taxon>Homo</taxon>
    </lineage>
</organism>
<dbReference type="EMBL" id="AY358657">
    <property type="protein sequence ID" value="AAQ89020.1"/>
    <property type="molecule type" value="mRNA"/>
</dbReference>
<evidence type="ECO:0000256" key="1">
    <source>
        <dbReference type="SAM" id="SignalP"/>
    </source>
</evidence>
<gene>
    <name evidence="2" type="ORF">UNQ471</name>
</gene>
<feature type="signal peptide" evidence="1">
    <location>
        <begin position="1"/>
        <end position="17"/>
    </location>
</feature>
<reference evidence="2" key="1">
    <citation type="journal article" date="2003" name="Genome Res.">
        <title>The secreted protein discovery initiative (SPDI), a large-scale effort to identify novel human secreted and transmembrane proteins: a bioinformatics assessment.</title>
        <authorList>
            <person name="Clark H.F."/>
            <person name="Gurney A.L."/>
            <person name="Abaya E."/>
            <person name="Baker K."/>
            <person name="Baldwin D."/>
            <person name="Brush J."/>
            <person name="Chen J."/>
            <person name="Chow B."/>
            <person name="Chui C."/>
            <person name="Crowley C."/>
            <person name="Currell B."/>
            <person name="Deuel B."/>
            <person name="Dowd P."/>
            <person name="Eaton D."/>
            <person name="Foster J."/>
            <person name="Grimaldi C."/>
            <person name="Gu Q."/>
            <person name="Hass P.E."/>
            <person name="Heldens S."/>
            <person name="Huang A."/>
            <person name="Kim H.S."/>
            <person name="Klimowski L."/>
            <person name="Jin Y."/>
            <person name="Johnson S."/>
            <person name="Lee J."/>
            <person name="Lewis L."/>
            <person name="Liao D."/>
            <person name="Mark M."/>
            <person name="Robbie E."/>
            <person name="Sanchez C."/>
            <person name="Schoenfeld J."/>
            <person name="Seshagiri S."/>
            <person name="Simmons L."/>
            <person name="Singh J."/>
            <person name="Smith V."/>
            <person name="Stinson J."/>
            <person name="Vagts A."/>
            <person name="Vandlen R."/>
            <person name="Watanabe C."/>
            <person name="Wieand D."/>
            <person name="Woods K."/>
            <person name="Xie M.H."/>
            <person name="Yansura D."/>
            <person name="Yi S."/>
            <person name="Yu G."/>
            <person name="Yuan J."/>
            <person name="Zhang M."/>
            <person name="Zhang Z."/>
            <person name="Goddard A."/>
            <person name="Wood W.I."/>
            <person name="Godowski P."/>
            <person name="Gray A."/>
        </authorList>
    </citation>
    <scope>NUCLEOTIDE SEQUENCE</scope>
</reference>
<protein>
    <submittedName>
        <fullName evidence="2">APELIN</fullName>
    </submittedName>
</protein>
<proteinExistence type="evidence at transcript level"/>
<sequence length="73" mass="7879">MLLLTLLLLLLLLKGSCLEWGLVGAQKVSSATDAPIRDWAFFPPSFLCLLPHRPAMTCSQAQPRGEGEKVGDG</sequence>
<name>Q6UWT3_HUMAN</name>
<dbReference type="AlphaFoldDB" id="Q6UWT3"/>
<feature type="chain" id="PRO_5004280778" evidence="1">
    <location>
        <begin position="18"/>
        <end position="73"/>
    </location>
</feature>
<accession>Q6UWT3</accession>
<dbReference type="PeptideAtlas" id="Q6UWT3"/>
<evidence type="ECO:0000313" key="2">
    <source>
        <dbReference type="EMBL" id="AAQ89020.1"/>
    </source>
</evidence>
<keyword evidence="1" id="KW-0732">Signal</keyword>